<dbReference type="GO" id="GO:0004017">
    <property type="term" value="F:AMP kinase activity"/>
    <property type="evidence" value="ECO:0007669"/>
    <property type="project" value="UniProtKB-UniRule"/>
</dbReference>
<keyword evidence="3 10" id="KW-0690">Ribosome biogenesis</keyword>
<dbReference type="EMBL" id="CABVLU010000002">
    <property type="protein sequence ID" value="VVT49232.1"/>
    <property type="molecule type" value="Genomic_DNA"/>
</dbReference>
<feature type="binding site" evidence="10">
    <location>
        <position position="15"/>
    </location>
    <ligand>
        <name>ATP</name>
        <dbReference type="ChEBI" id="CHEBI:30616"/>
    </ligand>
</feature>
<dbReference type="RefSeq" id="XP_031852779.1">
    <property type="nucleotide sequence ID" value="XM_031996888.1"/>
</dbReference>
<dbReference type="Pfam" id="PF13238">
    <property type="entry name" value="AAA_18"/>
    <property type="match status" value="1"/>
</dbReference>
<dbReference type="GO" id="GO:0005634">
    <property type="term" value="C:nucleus"/>
    <property type="evidence" value="ECO:0007669"/>
    <property type="project" value="UniProtKB-SubCell"/>
</dbReference>
<evidence type="ECO:0000256" key="4">
    <source>
        <dbReference type="ARBA" id="ARBA00022552"/>
    </source>
</evidence>
<comment type="subcellular location">
    <subcellularLocation>
        <location evidence="10">Cytoplasm</location>
    </subcellularLocation>
    <subcellularLocation>
        <location evidence="10">Nucleus</location>
    </subcellularLocation>
</comment>
<dbReference type="GO" id="GO:0016887">
    <property type="term" value="F:ATP hydrolysis activity"/>
    <property type="evidence" value="ECO:0007669"/>
    <property type="project" value="UniProtKB-UniRule"/>
</dbReference>
<dbReference type="OrthoDB" id="10251185at2759"/>
<accession>A0A5E8BDW0</accession>
<dbReference type="InterPro" id="IPR020618">
    <property type="entry name" value="Adenyl_kinase_AK6"/>
</dbReference>
<keyword evidence="7 10" id="KW-0418">Kinase</keyword>
<keyword evidence="9 10" id="KW-0539">Nucleus</keyword>
<dbReference type="Gene3D" id="3.40.50.300">
    <property type="entry name" value="P-loop containing nucleotide triphosphate hydrolases"/>
    <property type="match status" value="1"/>
</dbReference>
<dbReference type="GO" id="GO:0005524">
    <property type="term" value="F:ATP binding"/>
    <property type="evidence" value="ECO:0007669"/>
    <property type="project" value="UniProtKB-KW"/>
</dbReference>
<keyword evidence="12" id="KW-1185">Reference proteome</keyword>
<organism evidence="11 12">
    <name type="scientific">Magnusiomyces paraingens</name>
    <dbReference type="NCBI Taxonomy" id="2606893"/>
    <lineage>
        <taxon>Eukaryota</taxon>
        <taxon>Fungi</taxon>
        <taxon>Dikarya</taxon>
        <taxon>Ascomycota</taxon>
        <taxon>Saccharomycotina</taxon>
        <taxon>Dipodascomycetes</taxon>
        <taxon>Dipodascales</taxon>
        <taxon>Dipodascaceae</taxon>
        <taxon>Magnusiomyces</taxon>
    </lineage>
</organism>
<dbReference type="SUPFAM" id="SSF52540">
    <property type="entry name" value="P-loop containing nucleoside triphosphate hydrolases"/>
    <property type="match status" value="1"/>
</dbReference>
<comment type="catalytic activity">
    <reaction evidence="1 10">
        <text>AMP + ATP = 2 ADP</text>
        <dbReference type="Rhea" id="RHEA:12973"/>
        <dbReference type="ChEBI" id="CHEBI:30616"/>
        <dbReference type="ChEBI" id="CHEBI:456215"/>
        <dbReference type="ChEBI" id="CHEBI:456216"/>
        <dbReference type="EC" id="2.7.4.3"/>
    </reaction>
</comment>
<feature type="binding site" evidence="10">
    <location>
        <position position="18"/>
    </location>
    <ligand>
        <name>ATP</name>
        <dbReference type="ChEBI" id="CHEBI:30616"/>
    </ligand>
</feature>
<dbReference type="Proteomes" id="UP000398389">
    <property type="component" value="Unassembled WGS sequence"/>
</dbReference>
<dbReference type="GO" id="GO:0006364">
    <property type="term" value="P:rRNA processing"/>
    <property type="evidence" value="ECO:0007669"/>
    <property type="project" value="UniProtKB-KW"/>
</dbReference>
<evidence type="ECO:0000256" key="9">
    <source>
        <dbReference type="ARBA" id="ARBA00023242"/>
    </source>
</evidence>
<dbReference type="PANTHER" id="PTHR12595:SF0">
    <property type="entry name" value="ADENYLATE KINASE ISOENZYME 6"/>
    <property type="match status" value="1"/>
</dbReference>
<comment type="similarity">
    <text evidence="10">Belongs to the adenylate kinase family. AK6 subfamily.</text>
</comment>
<comment type="catalytic activity">
    <reaction evidence="10">
        <text>ATP + H2O = ADP + phosphate + H(+)</text>
        <dbReference type="Rhea" id="RHEA:13065"/>
        <dbReference type="ChEBI" id="CHEBI:15377"/>
        <dbReference type="ChEBI" id="CHEBI:15378"/>
        <dbReference type="ChEBI" id="CHEBI:30616"/>
        <dbReference type="ChEBI" id="CHEBI:43474"/>
        <dbReference type="ChEBI" id="CHEBI:456216"/>
    </reaction>
</comment>
<feature type="region of interest" description="NMPbind" evidence="10">
    <location>
        <begin position="36"/>
        <end position="59"/>
    </location>
</feature>
<proteinExistence type="inferred from homology"/>
<feature type="region of interest" description="LID" evidence="10">
    <location>
        <begin position="111"/>
        <end position="121"/>
    </location>
</feature>
<comment type="subunit">
    <text evidence="10">Interacts with small ribosomal subunit protein uS11. Not a structural component of 43S pre-ribosomes, but transiently interacts with them by binding to uS11.</text>
</comment>
<feature type="binding site" evidence="10">
    <location>
        <position position="17"/>
    </location>
    <ligand>
        <name>ATP</name>
        <dbReference type="ChEBI" id="CHEBI:30616"/>
    </ligand>
</feature>
<keyword evidence="5 10" id="KW-0808">Transferase</keyword>
<evidence type="ECO:0000313" key="11">
    <source>
        <dbReference type="EMBL" id="VVT49232.1"/>
    </source>
</evidence>
<comment type="function">
    <text evidence="10">Broad-specificity nucleoside monophosphate (NMP) kinase that catalyzes the reversible transfer of the terminal phosphate group between nucleoside triphosphates and monophosphates. Has also ATPase activity. Involved in the late cytoplasmic maturation steps of the 40S ribosomal particles, specifically 18S rRNA maturation. While NMP activity is not required for ribosome maturation, ATPase activity is. Associates transiently with small ribosomal subunit protein uS11. ATP hydrolysis breaks the interaction with uS11. May temporarily remove uS11 from the ribosome to enable a conformational change of the ribosomal RNA that is needed for the final maturation step of the small ribosomal subunit. Its NMP activity may have a role in nuclear energy homeostasis.</text>
</comment>
<comment type="caution">
    <text evidence="10">Lacks conserved residue(s) required for the propagation of feature annotation.</text>
</comment>
<dbReference type="GO" id="GO:0042274">
    <property type="term" value="P:ribosomal small subunit biogenesis"/>
    <property type="evidence" value="ECO:0007669"/>
    <property type="project" value="UniProtKB-UniRule"/>
</dbReference>
<dbReference type="GeneID" id="43580988"/>
<evidence type="ECO:0000256" key="2">
    <source>
        <dbReference type="ARBA" id="ARBA00022490"/>
    </source>
</evidence>
<dbReference type="AlphaFoldDB" id="A0A5E8BDW0"/>
<feature type="binding site" evidence="10">
    <location>
        <position position="112"/>
    </location>
    <ligand>
        <name>ATP</name>
        <dbReference type="ChEBI" id="CHEBI:30616"/>
    </ligand>
</feature>
<feature type="binding site" evidence="10">
    <location>
        <position position="19"/>
    </location>
    <ligand>
        <name>ATP</name>
        <dbReference type="ChEBI" id="CHEBI:30616"/>
    </ligand>
</feature>
<evidence type="ECO:0000256" key="1">
    <source>
        <dbReference type="ARBA" id="ARBA00000582"/>
    </source>
</evidence>
<evidence type="ECO:0000256" key="8">
    <source>
        <dbReference type="ARBA" id="ARBA00022840"/>
    </source>
</evidence>
<gene>
    <name evidence="11" type="ORF">SAPINGB_P002168</name>
</gene>
<evidence type="ECO:0000256" key="10">
    <source>
        <dbReference type="HAMAP-Rule" id="MF_03173"/>
    </source>
</evidence>
<sequence length="176" mass="20484">MAQRKPNIIVTGTPGTGKTSHAQQIAEQMPDLKYYPINDVAKARDCIVGYDEERQSSIVDEEKLLDAIEEELEAGGLVIDWHVCDIFPERLIDLVLVLRTSTNLLYDRYVERKYPENKRDENMDAEIMQIILDEARDSYDENIVIELQSDTIEDLESNVERVVEWRKHWDSNNEDK</sequence>
<evidence type="ECO:0000256" key="6">
    <source>
        <dbReference type="ARBA" id="ARBA00022741"/>
    </source>
</evidence>
<feature type="binding site" evidence="10">
    <location>
        <position position="20"/>
    </location>
    <ligand>
        <name>ATP</name>
        <dbReference type="ChEBI" id="CHEBI:30616"/>
    </ligand>
</feature>
<keyword evidence="8 10" id="KW-0067">ATP-binding</keyword>
<name>A0A5E8BDW0_9ASCO</name>
<dbReference type="GO" id="GO:0005737">
    <property type="term" value="C:cytoplasm"/>
    <property type="evidence" value="ECO:0007669"/>
    <property type="project" value="UniProtKB-SubCell"/>
</dbReference>
<keyword evidence="2 10" id="KW-0963">Cytoplasm</keyword>
<evidence type="ECO:0000313" key="12">
    <source>
        <dbReference type="Proteomes" id="UP000398389"/>
    </source>
</evidence>
<keyword evidence="6 10" id="KW-0547">Nucleotide-binding</keyword>
<dbReference type="HAMAP" id="MF_00039">
    <property type="entry name" value="Adenylate_kinase_AK6"/>
    <property type="match status" value="1"/>
</dbReference>
<dbReference type="EC" id="2.7.4.3" evidence="10"/>
<evidence type="ECO:0000256" key="7">
    <source>
        <dbReference type="ARBA" id="ARBA00022777"/>
    </source>
</evidence>
<dbReference type="InterPro" id="IPR027417">
    <property type="entry name" value="P-loop_NTPase"/>
</dbReference>
<keyword evidence="4 10" id="KW-0698">rRNA processing</keyword>
<dbReference type="PANTHER" id="PTHR12595">
    <property type="entry name" value="POS9-ACTIVATING FACTOR FAP7-RELATED"/>
    <property type="match status" value="1"/>
</dbReference>
<dbReference type="FunFam" id="3.40.50.300:FF:000372">
    <property type="entry name" value="Adenylate kinase isoenzyme 6 homolog"/>
    <property type="match status" value="1"/>
</dbReference>
<reference evidence="11 12" key="1">
    <citation type="submission" date="2019-09" db="EMBL/GenBank/DDBJ databases">
        <authorList>
            <person name="Brejova B."/>
        </authorList>
    </citation>
    <scope>NUCLEOTIDE SEQUENCE [LARGE SCALE GENOMIC DNA]</scope>
</reference>
<protein>
    <recommendedName>
        <fullName evidence="10">Adenylate kinase isoenzyme 6 homolog</fullName>
        <shortName evidence="10">AK6</shortName>
        <ecNumber evidence="10">2.7.4.3</ecNumber>
    </recommendedName>
    <alternativeName>
        <fullName evidence="10">Dual activity adenylate kinase/ATPase</fullName>
        <shortName evidence="10">AK/ATPase</shortName>
    </alternativeName>
</protein>
<evidence type="ECO:0000256" key="5">
    <source>
        <dbReference type="ARBA" id="ARBA00022679"/>
    </source>
</evidence>
<evidence type="ECO:0000256" key="3">
    <source>
        <dbReference type="ARBA" id="ARBA00022517"/>
    </source>
</evidence>